<evidence type="ECO:0000313" key="2">
    <source>
        <dbReference type="EMBL" id="KON87943.1"/>
    </source>
</evidence>
<evidence type="ECO:0000256" key="1">
    <source>
        <dbReference type="SAM" id="Coils"/>
    </source>
</evidence>
<keyword evidence="3" id="KW-1185">Reference proteome</keyword>
<dbReference type="EMBL" id="LGUF01000007">
    <property type="protein sequence ID" value="KON87943.1"/>
    <property type="molecule type" value="Genomic_DNA"/>
</dbReference>
<feature type="coiled-coil region" evidence="1">
    <location>
        <begin position="1"/>
        <end position="28"/>
    </location>
</feature>
<gene>
    <name evidence="2" type="ORF">AF332_14650</name>
</gene>
<reference evidence="3" key="1">
    <citation type="submission" date="2015-07" db="EMBL/GenBank/DDBJ databases">
        <title>Fjat-10036 dsm4.</title>
        <authorList>
            <person name="Liu B."/>
            <person name="Wang J."/>
            <person name="Zhu Y."/>
            <person name="Liu G."/>
            <person name="Chen Q."/>
            <person name="Chen Z."/>
            <person name="Lan J."/>
            <person name="Che J."/>
            <person name="Ge C."/>
            <person name="Shi H."/>
            <person name="Pan Z."/>
            <person name="Liu X."/>
        </authorList>
    </citation>
    <scope>NUCLEOTIDE SEQUENCE [LARGE SCALE GENOMIC DNA]</scope>
    <source>
        <strain evidence="3">DSM 4</strain>
    </source>
</reference>
<dbReference type="Proteomes" id="UP000037109">
    <property type="component" value="Unassembled WGS sequence"/>
</dbReference>
<dbReference type="RefSeq" id="WP_053435298.1">
    <property type="nucleotide sequence ID" value="NZ_LGUF01000007.1"/>
</dbReference>
<comment type="caution">
    <text evidence="2">The sequence shown here is derived from an EMBL/GenBank/DDBJ whole genome shotgun (WGS) entry which is preliminary data.</text>
</comment>
<organism evidence="2 3">
    <name type="scientific">Sporosarcina globispora</name>
    <name type="common">Bacillus globisporus</name>
    <dbReference type="NCBI Taxonomy" id="1459"/>
    <lineage>
        <taxon>Bacteria</taxon>
        <taxon>Bacillati</taxon>
        <taxon>Bacillota</taxon>
        <taxon>Bacilli</taxon>
        <taxon>Bacillales</taxon>
        <taxon>Caryophanaceae</taxon>
        <taxon>Sporosarcina</taxon>
    </lineage>
</organism>
<accession>A0A0M0GDX1</accession>
<proteinExistence type="predicted"/>
<name>A0A0M0GDX1_SPOGL</name>
<evidence type="ECO:0000313" key="3">
    <source>
        <dbReference type="Proteomes" id="UP000037109"/>
    </source>
</evidence>
<keyword evidence="1" id="KW-0175">Coiled coil</keyword>
<dbReference type="PATRIC" id="fig|1459.3.peg.3165"/>
<protein>
    <submittedName>
        <fullName evidence="2">Uncharacterized protein</fullName>
    </submittedName>
</protein>
<dbReference type="AlphaFoldDB" id="A0A0M0GDX1"/>
<dbReference type="OrthoDB" id="2084771at2"/>
<sequence>MRASREFIKELEELYQTYEQEVNQKMKNGFLEEKTAKTYLRHSGTFVKWCRNEFVPGIRKGAK</sequence>
<dbReference type="STRING" id="1459.AF332_14650"/>